<evidence type="ECO:0000256" key="7">
    <source>
        <dbReference type="SAM" id="MobiDB-lite"/>
    </source>
</evidence>
<dbReference type="SUPFAM" id="SSF55729">
    <property type="entry name" value="Acyl-CoA N-acyltransferases (Nat)"/>
    <property type="match status" value="2"/>
</dbReference>
<accession>A0A5C6BZE0</accession>
<evidence type="ECO:0000256" key="3">
    <source>
        <dbReference type="ARBA" id="ARBA00022960"/>
    </source>
</evidence>
<keyword evidence="9" id="KW-1185">Reference proteome</keyword>
<comment type="similarity">
    <text evidence="1">Belongs to the FemABX family.</text>
</comment>
<organism evidence="8 9">
    <name type="scientific">Novipirellula galeiformis</name>
    <dbReference type="NCBI Taxonomy" id="2528004"/>
    <lineage>
        <taxon>Bacteria</taxon>
        <taxon>Pseudomonadati</taxon>
        <taxon>Planctomycetota</taxon>
        <taxon>Planctomycetia</taxon>
        <taxon>Pirellulales</taxon>
        <taxon>Pirellulaceae</taxon>
        <taxon>Novipirellula</taxon>
    </lineage>
</organism>
<evidence type="ECO:0000256" key="6">
    <source>
        <dbReference type="ARBA" id="ARBA00023316"/>
    </source>
</evidence>
<dbReference type="GO" id="GO:0008360">
    <property type="term" value="P:regulation of cell shape"/>
    <property type="evidence" value="ECO:0007669"/>
    <property type="project" value="UniProtKB-KW"/>
</dbReference>
<dbReference type="GO" id="GO:0009252">
    <property type="term" value="P:peptidoglycan biosynthetic process"/>
    <property type="evidence" value="ECO:0007669"/>
    <property type="project" value="UniProtKB-KW"/>
</dbReference>
<dbReference type="Pfam" id="PF02388">
    <property type="entry name" value="FemAB"/>
    <property type="match status" value="2"/>
</dbReference>
<dbReference type="OrthoDB" id="9785911at2"/>
<dbReference type="PANTHER" id="PTHR36174">
    <property type="entry name" value="LIPID II:GLYCINE GLYCYLTRANSFERASE"/>
    <property type="match status" value="1"/>
</dbReference>
<dbReference type="GO" id="GO:0071555">
    <property type="term" value="P:cell wall organization"/>
    <property type="evidence" value="ECO:0007669"/>
    <property type="project" value="UniProtKB-KW"/>
</dbReference>
<dbReference type="InterPro" id="IPR016181">
    <property type="entry name" value="Acyl_CoA_acyltransferase"/>
</dbReference>
<keyword evidence="6" id="KW-0961">Cell wall biogenesis/degradation</keyword>
<feature type="region of interest" description="Disordered" evidence="7">
    <location>
        <begin position="1"/>
        <end position="25"/>
    </location>
</feature>
<dbReference type="Gene3D" id="3.40.630.30">
    <property type="match status" value="2"/>
</dbReference>
<proteinExistence type="inferred from homology"/>
<comment type="caution">
    <text evidence="8">The sequence shown here is derived from an EMBL/GenBank/DDBJ whole genome shotgun (WGS) entry which is preliminary data.</text>
</comment>
<dbReference type="InterPro" id="IPR003447">
    <property type="entry name" value="FEMABX"/>
</dbReference>
<protein>
    <submittedName>
        <fullName evidence="8">FemAB family protein</fullName>
    </submittedName>
</protein>
<dbReference type="AlphaFoldDB" id="A0A5C6BZE0"/>
<dbReference type="InterPro" id="IPR050644">
    <property type="entry name" value="PG_Glycine_Bridge_Synth"/>
</dbReference>
<evidence type="ECO:0000256" key="4">
    <source>
        <dbReference type="ARBA" id="ARBA00022984"/>
    </source>
</evidence>
<evidence type="ECO:0000313" key="9">
    <source>
        <dbReference type="Proteomes" id="UP000316304"/>
    </source>
</evidence>
<keyword evidence="5" id="KW-0012">Acyltransferase</keyword>
<dbReference type="GO" id="GO:0016755">
    <property type="term" value="F:aminoacyltransferase activity"/>
    <property type="evidence" value="ECO:0007669"/>
    <property type="project" value="InterPro"/>
</dbReference>
<evidence type="ECO:0000256" key="5">
    <source>
        <dbReference type="ARBA" id="ARBA00023315"/>
    </source>
</evidence>
<evidence type="ECO:0000256" key="1">
    <source>
        <dbReference type="ARBA" id="ARBA00009943"/>
    </source>
</evidence>
<reference evidence="8 9" key="1">
    <citation type="submission" date="2019-02" db="EMBL/GenBank/DDBJ databases">
        <title>Deep-cultivation of Planctomycetes and their phenomic and genomic characterization uncovers novel biology.</title>
        <authorList>
            <person name="Wiegand S."/>
            <person name="Jogler M."/>
            <person name="Boedeker C."/>
            <person name="Pinto D."/>
            <person name="Vollmers J."/>
            <person name="Rivas-Marin E."/>
            <person name="Kohn T."/>
            <person name="Peeters S.H."/>
            <person name="Heuer A."/>
            <person name="Rast P."/>
            <person name="Oberbeckmann S."/>
            <person name="Bunk B."/>
            <person name="Jeske O."/>
            <person name="Meyerdierks A."/>
            <person name="Storesund J.E."/>
            <person name="Kallscheuer N."/>
            <person name="Luecker S."/>
            <person name="Lage O.M."/>
            <person name="Pohl T."/>
            <person name="Merkel B.J."/>
            <person name="Hornburger P."/>
            <person name="Mueller R.-W."/>
            <person name="Bruemmer F."/>
            <person name="Labrenz M."/>
            <person name="Spormann A.M."/>
            <person name="Op Den Camp H."/>
            <person name="Overmann J."/>
            <person name="Amann R."/>
            <person name="Jetten M.S.M."/>
            <person name="Mascher T."/>
            <person name="Medema M.H."/>
            <person name="Devos D.P."/>
            <person name="Kaster A.-K."/>
            <person name="Ovreas L."/>
            <person name="Rohde M."/>
            <person name="Galperin M.Y."/>
            <person name="Jogler C."/>
        </authorList>
    </citation>
    <scope>NUCLEOTIDE SEQUENCE [LARGE SCALE GENOMIC DNA]</scope>
    <source>
        <strain evidence="8 9">Pla52o</strain>
    </source>
</reference>
<dbReference type="PANTHER" id="PTHR36174:SF1">
    <property type="entry name" value="LIPID II:GLYCINE GLYCYLTRANSFERASE"/>
    <property type="match status" value="1"/>
</dbReference>
<name>A0A5C6BZE0_9BACT</name>
<keyword evidence="2" id="KW-0808">Transferase</keyword>
<evidence type="ECO:0000313" key="8">
    <source>
        <dbReference type="EMBL" id="TWU17720.1"/>
    </source>
</evidence>
<sequence>MSETGNARASSTVPSSTAPEIHSELTSESDAWDRFLQTSRPDIGYKQFSWWGDLLASRNWGQFVVMIRDAGGLPIGGARVYVRYFAKHRCYYHIPDGPVLPADPNAAEQVFAATMERIDEHRQADPCRVSHLRIEPRWQTQPNFVSRFRATSMCNEPRDTLCIDLDLSPDEILQQMKPKGRYNVRLAGKKGVTVVEDNSPQGLADFVGLYKETVQRQQIDAHSRNYFATLTELLFARDRGSLMFAQYEGIRLAGMLMIRCGDYATYKYGGTRLSHRSVMAPYRLHFEAMLDAKARGHKWYDFYGVAPADQPDDRWADFSAFKRKFGGRELHFGPALDHPYHRDAYREYREYRK</sequence>
<gene>
    <name evidence="8" type="ORF">Pla52o_49350</name>
</gene>
<dbReference type="PROSITE" id="PS51191">
    <property type="entry name" value="FEMABX"/>
    <property type="match status" value="1"/>
</dbReference>
<keyword evidence="4" id="KW-0573">Peptidoglycan synthesis</keyword>
<dbReference type="Proteomes" id="UP000316304">
    <property type="component" value="Unassembled WGS sequence"/>
</dbReference>
<keyword evidence="3" id="KW-0133">Cell shape</keyword>
<dbReference type="EMBL" id="SJPT01000010">
    <property type="protein sequence ID" value="TWU17720.1"/>
    <property type="molecule type" value="Genomic_DNA"/>
</dbReference>
<evidence type="ECO:0000256" key="2">
    <source>
        <dbReference type="ARBA" id="ARBA00022679"/>
    </source>
</evidence>